<dbReference type="GO" id="GO:0097163">
    <property type="term" value="F:sulfur carrier activity"/>
    <property type="evidence" value="ECO:0007669"/>
    <property type="project" value="UniProtKB-UniRule"/>
</dbReference>
<evidence type="ECO:0000313" key="6">
    <source>
        <dbReference type="Proteomes" id="UP000198145"/>
    </source>
</evidence>
<gene>
    <name evidence="3" type="primary">fdhD</name>
    <name evidence="5" type="ORF">CEG18_01015</name>
</gene>
<proteinExistence type="inferred from homology"/>
<feature type="active site" description="Cysteine persulfide intermediate" evidence="3">
    <location>
        <position position="123"/>
    </location>
</feature>
<dbReference type="GO" id="GO:0016783">
    <property type="term" value="F:sulfurtransferase activity"/>
    <property type="evidence" value="ECO:0007669"/>
    <property type="project" value="InterPro"/>
</dbReference>
<feature type="region of interest" description="Disordered" evidence="4">
    <location>
        <begin position="266"/>
        <end position="288"/>
    </location>
</feature>
<keyword evidence="5" id="KW-0808">Transferase</keyword>
<accession>A0A246FDQ1</accession>
<dbReference type="Gene3D" id="3.10.20.10">
    <property type="match status" value="1"/>
</dbReference>
<protein>
    <recommendedName>
        <fullName evidence="3">Sulfur carrier protein FdhD</fullName>
    </recommendedName>
</protein>
<name>A0A246FDQ1_PSENT</name>
<keyword evidence="2 3" id="KW-0501">Molybdenum cofactor biosynthesis</keyword>
<dbReference type="GO" id="GO:0005737">
    <property type="term" value="C:cytoplasm"/>
    <property type="evidence" value="ECO:0007669"/>
    <property type="project" value="UniProtKB-SubCell"/>
</dbReference>
<evidence type="ECO:0000313" key="5">
    <source>
        <dbReference type="EMBL" id="OWP52445.1"/>
    </source>
</evidence>
<dbReference type="InterPro" id="IPR016193">
    <property type="entry name" value="Cytidine_deaminase-like"/>
</dbReference>
<dbReference type="NCBIfam" id="TIGR00129">
    <property type="entry name" value="fdhD_narQ"/>
    <property type="match status" value="1"/>
</dbReference>
<dbReference type="PANTHER" id="PTHR30592:SF1">
    <property type="entry name" value="SULFUR CARRIER PROTEIN FDHD"/>
    <property type="match status" value="1"/>
</dbReference>
<comment type="caution">
    <text evidence="5">The sequence shown here is derived from an EMBL/GenBank/DDBJ whole genome shotgun (WGS) entry which is preliminary data.</text>
</comment>
<dbReference type="EMBL" id="NJBA01000001">
    <property type="protein sequence ID" value="OWP52445.1"/>
    <property type="molecule type" value="Genomic_DNA"/>
</dbReference>
<dbReference type="GO" id="GO:0006777">
    <property type="term" value="P:Mo-molybdopterin cofactor biosynthetic process"/>
    <property type="evidence" value="ECO:0007669"/>
    <property type="project" value="UniProtKB-UniRule"/>
</dbReference>
<reference evidence="5 6" key="1">
    <citation type="submission" date="2017-06" db="EMBL/GenBank/DDBJ databases">
        <title>Draft genome of Pseudomonas nitroreducens DF05.</title>
        <authorList>
            <person name="Iyer R."/>
        </authorList>
    </citation>
    <scope>NUCLEOTIDE SEQUENCE [LARGE SCALE GENOMIC DNA]</scope>
    <source>
        <strain evidence="5 6">DF05</strain>
    </source>
</reference>
<dbReference type="RefSeq" id="WP_088415921.1">
    <property type="nucleotide sequence ID" value="NZ_NJBA01000001.1"/>
</dbReference>
<keyword evidence="1 3" id="KW-0963">Cytoplasm</keyword>
<comment type="caution">
    <text evidence="3">Lacks conserved residue(s) required for the propagation of feature annotation.</text>
</comment>
<dbReference type="Proteomes" id="UP000198145">
    <property type="component" value="Unassembled WGS sequence"/>
</dbReference>
<dbReference type="STRING" id="46680.GCA_000807755_06188"/>
<dbReference type="PIRSF" id="PIRSF015626">
    <property type="entry name" value="FdhD"/>
    <property type="match status" value="1"/>
</dbReference>
<evidence type="ECO:0000256" key="2">
    <source>
        <dbReference type="ARBA" id="ARBA00023150"/>
    </source>
</evidence>
<dbReference type="AlphaFoldDB" id="A0A246FDQ1"/>
<feature type="compositionally biased region" description="Pro residues" evidence="4">
    <location>
        <begin position="271"/>
        <end position="280"/>
    </location>
</feature>
<organism evidence="5 6">
    <name type="scientific">Pseudomonas nitroreducens</name>
    <dbReference type="NCBI Taxonomy" id="46680"/>
    <lineage>
        <taxon>Bacteria</taxon>
        <taxon>Pseudomonadati</taxon>
        <taxon>Pseudomonadota</taxon>
        <taxon>Gammaproteobacteria</taxon>
        <taxon>Pseudomonadales</taxon>
        <taxon>Pseudomonadaceae</taxon>
        <taxon>Pseudomonas</taxon>
    </lineage>
</organism>
<comment type="similarity">
    <text evidence="3">Belongs to the FdhD family.</text>
</comment>
<dbReference type="PANTHER" id="PTHR30592">
    <property type="entry name" value="FORMATE DEHYDROGENASE"/>
    <property type="match status" value="1"/>
</dbReference>
<dbReference type="eggNOG" id="COG1526">
    <property type="taxonomic scope" value="Bacteria"/>
</dbReference>
<sequence>MPCLITRPASAAVRDVAAPADGYSYAELTPEHATGHAVLAGEIALAIAYNGLNQAVMMVSPNDLEDFVYGFSLGAGLIESIDDIYDVSLTPHDDAIAAEVQVSNRAFWALKDQRRQLAGNTGCGLCGVEALDQALPDLPVLPGAPLPPAAHLEHLRERVNAVQEIGRRSGALHAALFVDAAGEIRLCREDIGRHNALDKLVGALKRQRLELAGGFAVVTSRCSLELIHKAVRGGLSTLVSLSAPTALTVQWAREHNLNLIHLPHRSAPRIYSPPPPPPERPLSNKETP</sequence>
<dbReference type="SUPFAM" id="SSF53927">
    <property type="entry name" value="Cytidine deaminase-like"/>
    <property type="match status" value="1"/>
</dbReference>
<dbReference type="Gene3D" id="3.40.140.10">
    <property type="entry name" value="Cytidine Deaminase, domain 2"/>
    <property type="match status" value="1"/>
</dbReference>
<dbReference type="Pfam" id="PF02634">
    <property type="entry name" value="FdhD-NarQ"/>
    <property type="match status" value="1"/>
</dbReference>
<evidence type="ECO:0000256" key="4">
    <source>
        <dbReference type="SAM" id="MobiDB-lite"/>
    </source>
</evidence>
<dbReference type="HAMAP" id="MF_00187">
    <property type="entry name" value="FdhD"/>
    <property type="match status" value="1"/>
</dbReference>
<comment type="function">
    <text evidence="3">Required for formate dehydrogenase (FDH) activity. Acts as a sulfur carrier protein that transfers sulfur from IscS to the molybdenum cofactor prior to its insertion into FDH.</text>
</comment>
<comment type="subcellular location">
    <subcellularLocation>
        <location evidence="3">Cytoplasm</location>
    </subcellularLocation>
</comment>
<evidence type="ECO:0000256" key="3">
    <source>
        <dbReference type="HAMAP-Rule" id="MF_00187"/>
    </source>
</evidence>
<evidence type="ECO:0000256" key="1">
    <source>
        <dbReference type="ARBA" id="ARBA00022490"/>
    </source>
</evidence>
<dbReference type="InterPro" id="IPR003786">
    <property type="entry name" value="FdhD"/>
</dbReference>